<reference evidence="1 2" key="1">
    <citation type="submission" date="2014-08" db="EMBL/GenBank/DDBJ databases">
        <authorList>
            <person name="Moulin Lionel"/>
        </authorList>
    </citation>
    <scope>NUCLEOTIDE SEQUENCE [LARGE SCALE GENOMIC DNA]</scope>
</reference>
<proteinExistence type="predicted"/>
<sequence>MLASFSAQVLLEADIQQRGMRPNAACRSSSACECRSTASKGHPTDVGAPWATYNTQKHFREARLLRDRNVAAPNAYFDTDTVDCHHILFGDSQAVIDIPSSATCRKGVA</sequence>
<accession>A0A090G615</accession>
<protein>
    <submittedName>
        <fullName evidence="1">Uncharacterized protein</fullName>
    </submittedName>
</protein>
<name>A0A090G615_MESPL</name>
<organism evidence="1 2">
    <name type="scientific">Mesorhizobium plurifarium</name>
    <dbReference type="NCBI Taxonomy" id="69974"/>
    <lineage>
        <taxon>Bacteria</taxon>
        <taxon>Pseudomonadati</taxon>
        <taxon>Pseudomonadota</taxon>
        <taxon>Alphaproteobacteria</taxon>
        <taxon>Hyphomicrobiales</taxon>
        <taxon>Phyllobacteriaceae</taxon>
        <taxon>Mesorhizobium</taxon>
    </lineage>
</organism>
<evidence type="ECO:0000313" key="1">
    <source>
        <dbReference type="EMBL" id="CDX53067.1"/>
    </source>
</evidence>
<dbReference type="Proteomes" id="UP000046122">
    <property type="component" value="Unassembled WGS sequence"/>
</dbReference>
<dbReference type="AlphaFoldDB" id="A0A090G615"/>
<gene>
    <name evidence="1" type="ORF">MPL3365_170242</name>
</gene>
<dbReference type="EMBL" id="CCNE01000009">
    <property type="protein sequence ID" value="CDX53067.1"/>
    <property type="molecule type" value="Genomic_DNA"/>
</dbReference>
<evidence type="ECO:0000313" key="2">
    <source>
        <dbReference type="Proteomes" id="UP000046122"/>
    </source>
</evidence>